<dbReference type="InterPro" id="IPR051682">
    <property type="entry name" value="Mito_Persulfide_Diox"/>
</dbReference>
<dbReference type="Proteomes" id="UP000253506">
    <property type="component" value="Unassembled WGS sequence"/>
</dbReference>
<dbReference type="GO" id="GO:0016787">
    <property type="term" value="F:hydrolase activity"/>
    <property type="evidence" value="ECO:0007669"/>
    <property type="project" value="UniProtKB-KW"/>
</dbReference>
<keyword evidence="3" id="KW-0378">Hydrolase</keyword>
<keyword evidence="1" id="KW-0479">Metal-binding</keyword>
<evidence type="ECO:0000313" key="3">
    <source>
        <dbReference type="EMBL" id="RCX00973.1"/>
    </source>
</evidence>
<dbReference type="AlphaFoldDB" id="A0A368ZVJ5"/>
<evidence type="ECO:0000313" key="4">
    <source>
        <dbReference type="Proteomes" id="UP000253506"/>
    </source>
</evidence>
<protein>
    <submittedName>
        <fullName evidence="3">Glyoxylase-like metal-dependent hydrolase (Beta-lactamase superfamily II)</fullName>
    </submittedName>
</protein>
<dbReference type="RefSeq" id="WP_114412422.1">
    <property type="nucleotide sequence ID" value="NZ_JBQDNF010000040.1"/>
</dbReference>
<dbReference type="GO" id="GO:0046872">
    <property type="term" value="F:metal ion binding"/>
    <property type="evidence" value="ECO:0007669"/>
    <property type="project" value="UniProtKB-KW"/>
</dbReference>
<sequence length="293" mass="32514">MTTNLPDKTKVKAFFDKDSNTFSYVVNDPASSSCAIVDSVLDFDYASGGTSHKGADEIIAYVTTHKLKVEWLIETHVHADHLSAAPYIQKKLGGKIGIGAQITKVQKTFSQVFNEGADFLHDGSQFDYLFQDGETFYIGEMQCTAIHTPGHTPACFTHVIGDAVFVGDTLFMPDAGTARADFPGGDAGVLYDSVQKILALPEEHRIFMCHDYCPNGRELKYQTTVKEQRELNIHVKESISKKAFVELRETRDKTLAMPRLILPALQINMRAGHLPKPENNGLSYLKIPLNAFK</sequence>
<evidence type="ECO:0000259" key="2">
    <source>
        <dbReference type="SMART" id="SM00849"/>
    </source>
</evidence>
<proteinExistence type="predicted"/>
<dbReference type="InterPro" id="IPR036866">
    <property type="entry name" value="RibonucZ/Hydroxyglut_hydro"/>
</dbReference>
<dbReference type="Pfam" id="PF00753">
    <property type="entry name" value="Lactamase_B"/>
    <property type="match status" value="1"/>
</dbReference>
<dbReference type="GO" id="GO:0006749">
    <property type="term" value="P:glutathione metabolic process"/>
    <property type="evidence" value="ECO:0007669"/>
    <property type="project" value="InterPro"/>
</dbReference>
<organism evidence="3 4">
    <name type="scientific">Marinomonas foliarum</name>
    <dbReference type="NCBI Taxonomy" id="491950"/>
    <lineage>
        <taxon>Bacteria</taxon>
        <taxon>Pseudomonadati</taxon>
        <taxon>Pseudomonadota</taxon>
        <taxon>Gammaproteobacteria</taxon>
        <taxon>Oceanospirillales</taxon>
        <taxon>Oceanospirillaceae</taxon>
        <taxon>Marinomonas</taxon>
    </lineage>
</organism>
<dbReference type="PANTHER" id="PTHR43084">
    <property type="entry name" value="PERSULFIDE DIOXYGENASE ETHE1"/>
    <property type="match status" value="1"/>
</dbReference>
<dbReference type="InterPro" id="IPR044528">
    <property type="entry name" value="POD-like_MBL-fold"/>
</dbReference>
<gene>
    <name evidence="3" type="ORF">DFP77_12049</name>
</gene>
<feature type="domain" description="Metallo-beta-lactamase" evidence="2">
    <location>
        <begin position="20"/>
        <end position="210"/>
    </location>
</feature>
<dbReference type="SMART" id="SM00849">
    <property type="entry name" value="Lactamase_B"/>
    <property type="match status" value="1"/>
</dbReference>
<dbReference type="SUPFAM" id="SSF56281">
    <property type="entry name" value="Metallo-hydrolase/oxidoreductase"/>
    <property type="match status" value="1"/>
</dbReference>
<dbReference type="GO" id="GO:0070813">
    <property type="term" value="P:hydrogen sulfide metabolic process"/>
    <property type="evidence" value="ECO:0007669"/>
    <property type="project" value="TreeGrafter"/>
</dbReference>
<dbReference type="PANTHER" id="PTHR43084:SF1">
    <property type="entry name" value="PERSULFIDE DIOXYGENASE ETHE1, MITOCHONDRIAL"/>
    <property type="match status" value="1"/>
</dbReference>
<comment type="caution">
    <text evidence="3">The sequence shown here is derived from an EMBL/GenBank/DDBJ whole genome shotgun (WGS) entry which is preliminary data.</text>
</comment>
<evidence type="ECO:0000256" key="1">
    <source>
        <dbReference type="ARBA" id="ARBA00022723"/>
    </source>
</evidence>
<dbReference type="GO" id="GO:0050313">
    <property type="term" value="F:sulfur dioxygenase activity"/>
    <property type="evidence" value="ECO:0007669"/>
    <property type="project" value="InterPro"/>
</dbReference>
<reference evidence="3 4" key="1">
    <citation type="submission" date="2018-07" db="EMBL/GenBank/DDBJ databases">
        <title>Genomic Encyclopedia of Type Strains, Phase III (KMG-III): the genomes of soil and plant-associated and newly described type strains.</title>
        <authorList>
            <person name="Whitman W."/>
        </authorList>
    </citation>
    <scope>NUCLEOTIDE SEQUENCE [LARGE SCALE GENOMIC DNA]</scope>
    <source>
        <strain evidence="3 4">CECT 7731</strain>
    </source>
</reference>
<dbReference type="Gene3D" id="3.60.15.10">
    <property type="entry name" value="Ribonuclease Z/Hydroxyacylglutathione hydrolase-like"/>
    <property type="match status" value="1"/>
</dbReference>
<dbReference type="CDD" id="cd07724">
    <property type="entry name" value="POD-like_MBL-fold"/>
    <property type="match status" value="1"/>
</dbReference>
<accession>A0A368ZVJ5</accession>
<dbReference type="InterPro" id="IPR001279">
    <property type="entry name" value="Metallo-B-lactamas"/>
</dbReference>
<dbReference type="EMBL" id="QPJQ01000020">
    <property type="protein sequence ID" value="RCX00973.1"/>
    <property type="molecule type" value="Genomic_DNA"/>
</dbReference>
<dbReference type="OrthoDB" id="9784009at2"/>
<name>A0A368ZVJ5_9GAMM</name>